<feature type="coiled-coil region" evidence="1">
    <location>
        <begin position="532"/>
        <end position="582"/>
    </location>
</feature>
<dbReference type="Pfam" id="PF03752">
    <property type="entry name" value="ALF"/>
    <property type="match status" value="5"/>
</dbReference>
<evidence type="ECO:0000256" key="1">
    <source>
        <dbReference type="SAM" id="Coils"/>
    </source>
</evidence>
<dbReference type="PANTHER" id="PTHR23242:SF9">
    <property type="entry name" value="TRANSCRIPTION FACTOR HOXA13"/>
    <property type="match status" value="1"/>
</dbReference>
<dbReference type="InterPro" id="IPR005506">
    <property type="entry name" value="DUF312_ALF"/>
</dbReference>
<dbReference type="PROSITE" id="PS51318">
    <property type="entry name" value="TAT"/>
    <property type="match status" value="1"/>
</dbReference>
<evidence type="ECO:0000313" key="3">
    <source>
        <dbReference type="Proteomes" id="UP001303236"/>
    </source>
</evidence>
<proteinExistence type="predicted"/>
<dbReference type="InterPro" id="IPR006311">
    <property type="entry name" value="TAT_signal"/>
</dbReference>
<feature type="coiled-coil region" evidence="1">
    <location>
        <begin position="817"/>
        <end position="886"/>
    </location>
</feature>
<dbReference type="EMBL" id="CP134500">
    <property type="protein sequence ID" value="WNF30197.1"/>
    <property type="molecule type" value="Genomic_DNA"/>
</dbReference>
<dbReference type="PANTHER" id="PTHR23242">
    <property type="entry name" value="TRANSCRIPTION FACTOR HOXA13"/>
    <property type="match status" value="1"/>
</dbReference>
<keyword evidence="1" id="KW-0175">Coiled coil</keyword>
<organism evidence="2 3">
    <name type="scientific">Streptomyces durocortorensis</name>
    <dbReference type="NCBI Taxonomy" id="2811104"/>
    <lineage>
        <taxon>Bacteria</taxon>
        <taxon>Bacillati</taxon>
        <taxon>Actinomycetota</taxon>
        <taxon>Actinomycetes</taxon>
        <taxon>Kitasatosporales</taxon>
        <taxon>Streptomycetaceae</taxon>
        <taxon>Streptomyces</taxon>
    </lineage>
</organism>
<gene>
    <name evidence="2" type="ORF">RI138_27085</name>
</gene>
<keyword evidence="3" id="KW-1185">Reference proteome</keyword>
<protein>
    <submittedName>
        <fullName evidence="2">ALF repeat-containing protein</fullName>
    </submittedName>
</protein>
<name>A0ABY9W867_9ACTN</name>
<reference evidence="2 3" key="1">
    <citation type="submission" date="2023-09" db="EMBL/GenBank/DDBJ databases">
        <title>Genome completion map analysis of the actinomycetes C11-1.</title>
        <authorList>
            <person name="Qin P."/>
            <person name="Guan P."/>
        </authorList>
    </citation>
    <scope>NUCLEOTIDE SEQUENCE [LARGE SCALE GENOMIC DNA]</scope>
    <source>
        <strain evidence="2 3">C11-1</strain>
    </source>
</reference>
<accession>A0ABY9W867</accession>
<evidence type="ECO:0000313" key="2">
    <source>
        <dbReference type="EMBL" id="WNF30197.1"/>
    </source>
</evidence>
<dbReference type="Proteomes" id="UP001303236">
    <property type="component" value="Chromosome"/>
</dbReference>
<sequence>MPQHSRRVFSRRQTLAIFTGVAAGSVLSAGVFGTRKAYAASGSGVTAAVPEGAGLPDTDRGKVVWAYRSGRRAVRTAAVAALTGSGADITEFLDQKAPVAWAEDNRFALAESLVTAGPATRNAIGAALSSGDAAVEALLQGGFQTAVDEDLRVAVGTVQAHGSKAVKRAGSAALDTDSSFALRAFLSDGRYTAQEEDDRVQVATILASASPQVSEYASRALDDGSARAIRWFLETGQYIARARDEEAATIQQLVDVVEKEGRRAGLMTDEAVELSHQAVNASEKAKASALEAKAEALAAEQDVARSAKAAGKAAQAAKGAAAAASTAVSASRTAQSAAQRAVSAANAAAAAAALAGRAAANAYRAAIAASKDRAMAGVASAAADVALKLVKFVRTVAAKADLAALAGDAAVRAGDAARSAAVNAAAAAGAAADAAVASGAAQSEANAAKRAAAEADAAAARATQAAGRARNLAGQAAAAARTARDAANSAADHAEKAAAAAKEAAAHAGEAVDYANRSTLAANAAVEAANAAAAAVVKARDVEAAARQAEAESLAEETSEAIEQARLAAQAESNELERFNRERTQEARLSEELRAVISSAESALQNGTIEQAAAAGRKAAVRLLDGPGTWTRQAAEYALSGSDQDVVNWISTDRVLAEQQDNVENVAALAAMSTQAVATAAAEVLKTEDHAKIKAFLETGAVEAAADDNRVEVARILADPSSGTRVRSEASAALDAGTAEAVHTFLWVGREAAVREDDQVAASTLLATGGPYTKAAAQIALEGDTFMLRQFIATTQYDFARIDHDRATHISAVRASIARAAKIAANAQEDAARASEAAAIARQAAEKATEWANLAKGYAKDAAKSAQEARDNADAAERSAAEAAKSAQIASNAAAAALKASRVARQAATRAVRSAETAARYATDAAISATTARKQAIEAGKDAVSAAQAATQAYVLVIQAAVRQAIQNAIDNASVPIGDDDGELPPGAESCLTPFGKPIPSGNGATPWELGWSWLTGGGDRSQCFGPNDEFTSLYRAHPHTQETLEFFLTDWVRTGKYELGHTYMYDYSLGGVQGLKWLRDMGVTQPGDEWLTGYTGNHAYAFMGSQKIRMTPIRENADGSVVWRYTAYSEQSAESATRPPIIGYQDWYKESAGKAINGLIDWVSGDSGPGSTMTVLVEFNVTLGP</sequence>